<gene>
    <name evidence="4" type="ORF">EIM92_22250</name>
</gene>
<name>A0A3Q8S6M0_9BACL</name>
<feature type="domain" description="Bacterial EndoU nuclease" evidence="3">
    <location>
        <begin position="956"/>
        <end position="1081"/>
    </location>
</feature>
<evidence type="ECO:0000313" key="5">
    <source>
        <dbReference type="Proteomes" id="UP000273145"/>
    </source>
</evidence>
<dbReference type="KEGG" id="plen:EIM92_22250"/>
<dbReference type="EMBL" id="CP034248">
    <property type="protein sequence ID" value="AZK48563.1"/>
    <property type="molecule type" value="Genomic_DNA"/>
</dbReference>
<dbReference type="OrthoDB" id="2490673at2"/>
<dbReference type="Proteomes" id="UP000273145">
    <property type="component" value="Chromosome"/>
</dbReference>
<accession>A0A3Q8S6M0</accession>
<dbReference type="AlphaFoldDB" id="A0A3Q8S6M0"/>
<keyword evidence="2" id="KW-1133">Transmembrane helix</keyword>
<dbReference type="Gene3D" id="3.55.50.10">
    <property type="entry name" value="Baseplate protein-like domains"/>
    <property type="match status" value="1"/>
</dbReference>
<dbReference type="Pfam" id="PF14436">
    <property type="entry name" value="EndoU_bacteria"/>
    <property type="match status" value="1"/>
</dbReference>
<reference evidence="4 5" key="1">
    <citation type="submission" date="2018-11" db="EMBL/GenBank/DDBJ databases">
        <title>Genome sequencing of Paenibacillus lentus DSM25539(T).</title>
        <authorList>
            <person name="Kook J.-K."/>
            <person name="Park S.-N."/>
            <person name="Lim Y.K."/>
        </authorList>
    </citation>
    <scope>NUCLEOTIDE SEQUENCE [LARGE SCALE GENOMIC DNA]</scope>
    <source>
        <strain evidence="4 5">DSM 25539</strain>
    </source>
</reference>
<evidence type="ECO:0000256" key="2">
    <source>
        <dbReference type="SAM" id="Phobius"/>
    </source>
</evidence>
<dbReference type="CDD" id="cd20686">
    <property type="entry name" value="CdiA-CT_Ec-like"/>
    <property type="match status" value="1"/>
</dbReference>
<feature type="transmembrane region" description="Helical" evidence="2">
    <location>
        <begin position="774"/>
        <end position="791"/>
    </location>
</feature>
<dbReference type="InterPro" id="IPR029501">
    <property type="entry name" value="EndoU_bac"/>
</dbReference>
<evidence type="ECO:0000313" key="4">
    <source>
        <dbReference type="EMBL" id="AZK48563.1"/>
    </source>
</evidence>
<keyword evidence="2" id="KW-0812">Transmembrane</keyword>
<dbReference type="RefSeq" id="WP_125084716.1">
    <property type="nucleotide sequence ID" value="NZ_CP034248.1"/>
</dbReference>
<dbReference type="GO" id="GO:0004519">
    <property type="term" value="F:endonuclease activity"/>
    <property type="evidence" value="ECO:0007669"/>
    <property type="project" value="InterPro"/>
</dbReference>
<feature type="transmembrane region" description="Helical" evidence="2">
    <location>
        <begin position="750"/>
        <end position="767"/>
    </location>
</feature>
<feature type="compositionally biased region" description="Polar residues" evidence="1">
    <location>
        <begin position="634"/>
        <end position="647"/>
    </location>
</feature>
<keyword evidence="2" id="KW-0472">Membrane</keyword>
<evidence type="ECO:0000259" key="3">
    <source>
        <dbReference type="Pfam" id="PF14436"/>
    </source>
</evidence>
<organism evidence="4 5">
    <name type="scientific">Paenibacillus lentus</name>
    <dbReference type="NCBI Taxonomy" id="1338368"/>
    <lineage>
        <taxon>Bacteria</taxon>
        <taxon>Bacillati</taxon>
        <taxon>Bacillota</taxon>
        <taxon>Bacilli</taxon>
        <taxon>Bacillales</taxon>
        <taxon>Paenibacillaceae</taxon>
        <taxon>Paenibacillus</taxon>
    </lineage>
</organism>
<evidence type="ECO:0000256" key="1">
    <source>
        <dbReference type="SAM" id="MobiDB-lite"/>
    </source>
</evidence>
<protein>
    <recommendedName>
        <fullName evidence="3">Bacterial EndoU nuclease domain-containing protein</fullName>
    </recommendedName>
</protein>
<feature type="region of interest" description="Disordered" evidence="1">
    <location>
        <begin position="625"/>
        <end position="647"/>
    </location>
</feature>
<dbReference type="SUPFAM" id="SSF69279">
    <property type="entry name" value="Phage tail proteins"/>
    <property type="match status" value="1"/>
</dbReference>
<proteinExistence type="predicted"/>
<sequence>MEEWFEGDGFQLHWPYQIRAIRSLQIEQRFGEHTRCLLTVVMTDEQSERCLNEASFEDSLLIRKIENSQEDQWFSGGISNLGITMEDGIPIVRIEAISRSYEMDIKPKSRSYQNKYLTYTKLIKGLTEGYKRGDAQNEATEPGATIGELIVQYQETDWQFMKRLASRLGTVILPDITMDAPRVYFGVPDFSWGKEFKATHYSMIQNRESYLSYREQAVENGGEISSEIDWISYRARSSQYFRVGENVGFKRQIWVIAESIITYDKGALQYEYVLVKRQALRRKSRLNKAIQGVALEGRVLKRANNMVKVQLDIDEEYDDSGNWWFPYSPEGNNIFHCMPDEGGRIKIYFPNGIEKQAIAINSVRERSEEMKTRTVFQKPTTKVFHMPGDAKMELGEDGVLFEKNTVSIKLDGDNIDVSAEENILVVAVNTIELTKAESASKLESIKMKAKHRITHITNENQFVEIAGSQVLIQNKTVNFQKVEMNFFDMLTDDDLEKLSIEKLFDIGIIFSELDRKRDEKEITWDEHTALLTDYNENPENMKRDLATMLRTDPKIKEAALFQLRGMKEDALKSYYQEKNSPVIEGETEERTNEEIKLAHEKYEAAYKNYNTKKKIQHELIEETRNADAKETKGKSPSPSTFMKSEESSLQSVSPELYDLTIGKIERQQQEYEALKDVERKRMHGQTVEALTPQSAIMKGLAQGLENLENSDFWLENVIPKKPDYFSKQDQTVTYLSRFSFLVQVAAPQRGAAMFGVFFGAVAIVLAIPTAGKSLYLLLLAGAEIGVGVMQLKVNLEKLHDLGEGNYYSNPTLFGMDQTTLNKIETGVAIVNLPLLFKPNNLKVADKFKDSQRLTAFKEAAGDKYTSFKATMNDVNIMMNPWNYRRKLAPELNYGFGSTRLDIFPRFQRVGDEPFIQFSRRGSGGTGNGVPVIKNNFEFINGFDDHMINAQGIVRKGNKGVVGGHNLENFEKILTDQGWNLDDVIVSRTSHPTVTGVYEIEYRLPALDRELKVVPGQYKNIPQPKTVYDSNLISNEQMIVWGKEAMENGVINGRLVTGYSSNGLRFTGYLDDSGNITNFHPSFEGN</sequence>
<keyword evidence="5" id="KW-1185">Reference proteome</keyword>